<feature type="compositionally biased region" description="Low complexity" evidence="1">
    <location>
        <begin position="1"/>
        <end position="17"/>
    </location>
</feature>
<keyword evidence="3" id="KW-1185">Reference proteome</keyword>
<evidence type="ECO:0000313" key="3">
    <source>
        <dbReference type="Proteomes" id="UP001169217"/>
    </source>
</evidence>
<comment type="caution">
    <text evidence="2">The sequence shown here is derived from an EMBL/GenBank/DDBJ whole genome shotgun (WGS) entry which is preliminary data.</text>
</comment>
<proteinExistence type="predicted"/>
<dbReference type="Proteomes" id="UP001169217">
    <property type="component" value="Unassembled WGS sequence"/>
</dbReference>
<protein>
    <submittedName>
        <fullName evidence="2">Uncharacterized protein</fullName>
    </submittedName>
</protein>
<organism evidence="2 3">
    <name type="scientific">Colletotrichum limetticola</name>
    <dbReference type="NCBI Taxonomy" id="1209924"/>
    <lineage>
        <taxon>Eukaryota</taxon>
        <taxon>Fungi</taxon>
        <taxon>Dikarya</taxon>
        <taxon>Ascomycota</taxon>
        <taxon>Pezizomycotina</taxon>
        <taxon>Sordariomycetes</taxon>
        <taxon>Hypocreomycetidae</taxon>
        <taxon>Glomerellales</taxon>
        <taxon>Glomerellaceae</taxon>
        <taxon>Colletotrichum</taxon>
        <taxon>Colletotrichum acutatum species complex</taxon>
    </lineage>
</organism>
<accession>A0ABQ9QFP5</accession>
<evidence type="ECO:0000256" key="1">
    <source>
        <dbReference type="SAM" id="MobiDB-lite"/>
    </source>
</evidence>
<sequence>MRIKPASPAPASTTTSPSSPPRIVYPNR</sequence>
<reference evidence="2" key="1">
    <citation type="submission" date="2023-04" db="EMBL/GenBank/DDBJ databases">
        <title>Colletotrichum limetticola genome sequence.</title>
        <authorList>
            <person name="Baroncelli R."/>
        </authorList>
    </citation>
    <scope>NUCLEOTIDE SEQUENCE</scope>
    <source>
        <strain evidence="2">KLA-Anderson</strain>
    </source>
</reference>
<evidence type="ECO:0000313" key="2">
    <source>
        <dbReference type="EMBL" id="KAK0382540.1"/>
    </source>
</evidence>
<feature type="region of interest" description="Disordered" evidence="1">
    <location>
        <begin position="1"/>
        <end position="28"/>
    </location>
</feature>
<name>A0ABQ9QFP5_9PEZI</name>
<dbReference type="EMBL" id="JARUPT010000001">
    <property type="protein sequence ID" value="KAK0382540.1"/>
    <property type="molecule type" value="Genomic_DNA"/>
</dbReference>
<gene>
    <name evidence="2" type="ORF">CLIM01_00005</name>
</gene>